<evidence type="ECO:0000313" key="1">
    <source>
        <dbReference type="EMBL" id="MFC5712880.1"/>
    </source>
</evidence>
<dbReference type="EMBL" id="JBHSOZ010000003">
    <property type="protein sequence ID" value="MFC5712880.1"/>
    <property type="molecule type" value="Genomic_DNA"/>
</dbReference>
<sequence length="52" mass="6076">MQNYKINDQLTVEKMDEHYCLVKSAKEGKRDVQLCFYSIADALAYTSERQSL</sequence>
<proteinExistence type="predicted"/>
<reference evidence="2" key="1">
    <citation type="journal article" date="2019" name="Int. J. Syst. Evol. Microbiol.">
        <title>The Global Catalogue of Microorganisms (GCM) 10K type strain sequencing project: providing services to taxonomists for standard genome sequencing and annotation.</title>
        <authorList>
            <consortium name="The Broad Institute Genomics Platform"/>
            <consortium name="The Broad Institute Genome Sequencing Center for Infectious Disease"/>
            <person name="Wu L."/>
            <person name="Ma J."/>
        </authorList>
    </citation>
    <scope>NUCLEOTIDE SEQUENCE [LARGE SCALE GENOMIC DNA]</scope>
    <source>
        <strain evidence="2">CECT 7184</strain>
    </source>
</reference>
<accession>A0ABW0YN69</accession>
<comment type="caution">
    <text evidence="1">The sequence shown here is derived from an EMBL/GenBank/DDBJ whole genome shotgun (WGS) entry which is preliminary data.</text>
</comment>
<gene>
    <name evidence="1" type="ORF">ACFPU1_08810</name>
</gene>
<protein>
    <submittedName>
        <fullName evidence="1">Uncharacterized protein</fullName>
    </submittedName>
</protein>
<name>A0ABW0YN69_9BACI</name>
<dbReference type="Proteomes" id="UP001596142">
    <property type="component" value="Unassembled WGS sequence"/>
</dbReference>
<keyword evidence="2" id="KW-1185">Reference proteome</keyword>
<organism evidence="1 2">
    <name type="scientific">Thalassorhabdus alkalitolerans</name>
    <dbReference type="NCBI Taxonomy" id="2282697"/>
    <lineage>
        <taxon>Bacteria</taxon>
        <taxon>Bacillati</taxon>
        <taxon>Bacillota</taxon>
        <taxon>Bacilli</taxon>
        <taxon>Bacillales</taxon>
        <taxon>Bacillaceae</taxon>
        <taxon>Thalassorhabdus</taxon>
    </lineage>
</organism>
<evidence type="ECO:0000313" key="2">
    <source>
        <dbReference type="Proteomes" id="UP001596142"/>
    </source>
</evidence>
<dbReference type="RefSeq" id="WP_157049843.1">
    <property type="nucleotide sequence ID" value="NZ_JBHSOZ010000003.1"/>
</dbReference>